<comment type="caution">
    <text evidence="1">The sequence shown here is derived from an EMBL/GenBank/DDBJ whole genome shotgun (WGS) entry which is preliminary data.</text>
</comment>
<accession>F9DFD7</accession>
<sequence length="45" mass="5315">MEIVETSKERRCFYSSLYRKESILKSTMPIEKSIIGKYLSINTKI</sequence>
<dbReference type="HOGENOM" id="CLU_3203621_0_0_10"/>
<dbReference type="AlphaFoldDB" id="F9DFD7"/>
<evidence type="ECO:0000313" key="1">
    <source>
        <dbReference type="EMBL" id="EGQ21707.1"/>
    </source>
</evidence>
<dbReference type="EMBL" id="AFPY01000016">
    <property type="protein sequence ID" value="EGQ21707.1"/>
    <property type="molecule type" value="Genomic_DNA"/>
</dbReference>
<dbReference type="Proteomes" id="UP000004123">
    <property type="component" value="Unassembled WGS sequence"/>
</dbReference>
<evidence type="ECO:0000313" key="2">
    <source>
        <dbReference type="Proteomes" id="UP000004123"/>
    </source>
</evidence>
<reference evidence="1 2" key="1">
    <citation type="submission" date="2011-04" db="EMBL/GenBank/DDBJ databases">
        <authorList>
            <person name="Muzny D."/>
            <person name="Qin X."/>
            <person name="Deng J."/>
            <person name="Jiang H."/>
            <person name="Liu Y."/>
            <person name="Qu J."/>
            <person name="Song X.-Z."/>
            <person name="Zhang L."/>
            <person name="Thornton R."/>
            <person name="Coyle M."/>
            <person name="Francisco L."/>
            <person name="Jackson L."/>
            <person name="Javaid M."/>
            <person name="Korchina V."/>
            <person name="Kovar C."/>
            <person name="Mata R."/>
            <person name="Mathew T."/>
            <person name="Ngo R."/>
            <person name="Nguyen L."/>
            <person name="Nguyen N."/>
            <person name="Okwuonu G."/>
            <person name="Ongeri F."/>
            <person name="Pham C."/>
            <person name="Simmons D."/>
            <person name="Wilczek-Boney K."/>
            <person name="Hale W."/>
            <person name="Jakkamsetti A."/>
            <person name="Pham P."/>
            <person name="Ruth R."/>
            <person name="San Lucas F."/>
            <person name="Warren J."/>
            <person name="Zhang J."/>
            <person name="Zhao Z."/>
            <person name="Zhou C."/>
            <person name="Zhu D."/>
            <person name="Lee S."/>
            <person name="Bess C."/>
            <person name="Blankenburg K."/>
            <person name="Forbes L."/>
            <person name="Fu Q."/>
            <person name="Gubbala S."/>
            <person name="Hirani K."/>
            <person name="Jayaseelan J.C."/>
            <person name="Lara F."/>
            <person name="Munidasa M."/>
            <person name="Palculict T."/>
            <person name="Patil S."/>
            <person name="Pu L.-L."/>
            <person name="Saada N."/>
            <person name="Tang L."/>
            <person name="Weissenberger G."/>
            <person name="Zhu Y."/>
            <person name="Hemphill L."/>
            <person name="Shang Y."/>
            <person name="Youmans B."/>
            <person name="Ayvaz T."/>
            <person name="Ross M."/>
            <person name="Santibanez J."/>
            <person name="Aqrawi P."/>
            <person name="Gross S."/>
            <person name="Joshi V."/>
            <person name="Fowler G."/>
            <person name="Nazareth L."/>
            <person name="Reid J."/>
            <person name="Worley K."/>
            <person name="Petrosino J."/>
            <person name="Highlander S."/>
            <person name="Gibbs R."/>
        </authorList>
    </citation>
    <scope>NUCLEOTIDE SEQUENCE [LARGE SCALE GENOMIC DNA]</scope>
    <source>
        <strain evidence="1 2">ATCC 700821</strain>
    </source>
</reference>
<protein>
    <submittedName>
        <fullName evidence="1">Uncharacterized protein</fullName>
    </submittedName>
</protein>
<proteinExistence type="predicted"/>
<name>F9DFD7_9BACT</name>
<dbReference type="STRING" id="997353.HMPREF9144_0377"/>
<gene>
    <name evidence="1" type="ORF">HMPREF9144_0377</name>
</gene>
<organism evidence="1 2">
    <name type="scientific">Prevotella pallens ATCC 700821</name>
    <dbReference type="NCBI Taxonomy" id="997353"/>
    <lineage>
        <taxon>Bacteria</taxon>
        <taxon>Pseudomonadati</taxon>
        <taxon>Bacteroidota</taxon>
        <taxon>Bacteroidia</taxon>
        <taxon>Bacteroidales</taxon>
        <taxon>Prevotellaceae</taxon>
        <taxon>Prevotella</taxon>
    </lineage>
</organism>